<keyword evidence="4" id="KW-1185">Reference proteome</keyword>
<evidence type="ECO:0000256" key="2">
    <source>
        <dbReference type="SAM" id="Phobius"/>
    </source>
</evidence>
<dbReference type="AlphaFoldDB" id="A0ABD6EQM3"/>
<evidence type="ECO:0000256" key="1">
    <source>
        <dbReference type="SAM" id="MobiDB-lite"/>
    </source>
</evidence>
<keyword evidence="2" id="KW-0472">Membrane</keyword>
<comment type="caution">
    <text evidence="3">The sequence shown here is derived from an EMBL/GenBank/DDBJ whole genome shotgun (WGS) entry which is preliminary data.</text>
</comment>
<feature type="region of interest" description="Disordered" evidence="1">
    <location>
        <begin position="93"/>
        <end position="113"/>
    </location>
</feature>
<name>A0ABD6EQM3_9BILA</name>
<protein>
    <submittedName>
        <fullName evidence="3">Uncharacterized protein</fullName>
    </submittedName>
</protein>
<reference evidence="3 4" key="1">
    <citation type="submission" date="2024-08" db="EMBL/GenBank/DDBJ databases">
        <title>Gnathostoma spinigerum genome.</title>
        <authorList>
            <person name="Gonzalez-Bertolin B."/>
            <person name="Monzon S."/>
            <person name="Zaballos A."/>
            <person name="Jimenez P."/>
            <person name="Dekumyoy P."/>
            <person name="Varona S."/>
            <person name="Cuesta I."/>
            <person name="Sumanam S."/>
            <person name="Adisakwattana P."/>
            <person name="Gasser R.B."/>
            <person name="Hernandez-Gonzalez A."/>
            <person name="Young N.D."/>
            <person name="Perteguer M.J."/>
        </authorList>
    </citation>
    <scope>NUCLEOTIDE SEQUENCE [LARGE SCALE GENOMIC DNA]</scope>
    <source>
        <strain evidence="3">AL3</strain>
        <tissue evidence="3">Liver</tissue>
    </source>
</reference>
<keyword evidence="2" id="KW-0812">Transmembrane</keyword>
<proteinExistence type="predicted"/>
<evidence type="ECO:0000313" key="4">
    <source>
        <dbReference type="Proteomes" id="UP001608902"/>
    </source>
</evidence>
<organism evidence="3 4">
    <name type="scientific">Gnathostoma spinigerum</name>
    <dbReference type="NCBI Taxonomy" id="75299"/>
    <lineage>
        <taxon>Eukaryota</taxon>
        <taxon>Metazoa</taxon>
        <taxon>Ecdysozoa</taxon>
        <taxon>Nematoda</taxon>
        <taxon>Chromadorea</taxon>
        <taxon>Rhabditida</taxon>
        <taxon>Spirurina</taxon>
        <taxon>Gnathostomatomorpha</taxon>
        <taxon>Gnathostomatoidea</taxon>
        <taxon>Gnathostomatidae</taxon>
        <taxon>Gnathostoma</taxon>
    </lineage>
</organism>
<dbReference type="Proteomes" id="UP001608902">
    <property type="component" value="Unassembled WGS sequence"/>
</dbReference>
<gene>
    <name evidence="3" type="ORF">AB6A40_008544</name>
</gene>
<feature type="transmembrane region" description="Helical" evidence="2">
    <location>
        <begin position="149"/>
        <end position="166"/>
    </location>
</feature>
<accession>A0ABD6EQM3</accession>
<dbReference type="EMBL" id="JBGFUD010007973">
    <property type="protein sequence ID" value="MFH4981835.1"/>
    <property type="molecule type" value="Genomic_DNA"/>
</dbReference>
<sequence>MMQRSLHQILILARNELHYFKCFISLRLRHNHKDLQPGGPPGVDFIQVEYIVAPSGFDPRNAFPKDLERGKIRVNIDAVDGVVDESTVPMTTYEGPIVSGPPKPKKDEKATEKSITNITQKDIEIEAEIEREFGKGFEEATGIQCRRPFLVALLLILLGMLIYELGKSDAIADRR</sequence>
<keyword evidence="2" id="KW-1133">Transmembrane helix</keyword>
<evidence type="ECO:0000313" key="3">
    <source>
        <dbReference type="EMBL" id="MFH4981835.1"/>
    </source>
</evidence>